<feature type="compositionally biased region" description="Basic residues" evidence="11">
    <location>
        <begin position="636"/>
        <end position="651"/>
    </location>
</feature>
<dbReference type="GO" id="GO:0042391">
    <property type="term" value="P:regulation of membrane potential"/>
    <property type="evidence" value="ECO:0007669"/>
    <property type="project" value="InterPro"/>
</dbReference>
<accession>A0AAV5RL73</accession>
<dbReference type="GO" id="GO:0005886">
    <property type="term" value="C:plasma membrane"/>
    <property type="evidence" value="ECO:0007669"/>
    <property type="project" value="InterPro"/>
</dbReference>
<feature type="compositionally biased region" description="Basic and acidic residues" evidence="11">
    <location>
        <begin position="908"/>
        <end position="921"/>
    </location>
</feature>
<dbReference type="FunFam" id="1.20.1530.20:FF:000015">
    <property type="entry name" value="Na(+)/H(+) antiporter 2"/>
    <property type="match status" value="1"/>
</dbReference>
<evidence type="ECO:0000256" key="8">
    <source>
        <dbReference type="ARBA" id="ARBA00023065"/>
    </source>
</evidence>
<keyword evidence="10" id="KW-0739">Sodium transport</keyword>
<feature type="region of interest" description="Disordered" evidence="11">
    <location>
        <begin position="797"/>
        <end position="932"/>
    </location>
</feature>
<feature type="transmembrane region" description="Helical" evidence="12">
    <location>
        <begin position="413"/>
        <end position="437"/>
    </location>
</feature>
<dbReference type="InterPro" id="IPR006153">
    <property type="entry name" value="Cation/H_exchanger_TM"/>
</dbReference>
<protein>
    <submittedName>
        <fullName evidence="15">Nha1 protein</fullName>
    </submittedName>
</protein>
<keyword evidence="3" id="KW-0813">Transport</keyword>
<feature type="transmembrane region" description="Helical" evidence="12">
    <location>
        <begin position="167"/>
        <end position="190"/>
    </location>
</feature>
<evidence type="ECO:0000256" key="1">
    <source>
        <dbReference type="ARBA" id="ARBA00004141"/>
    </source>
</evidence>
<feature type="transmembrane region" description="Helical" evidence="12">
    <location>
        <begin position="46"/>
        <end position="66"/>
    </location>
</feature>
<evidence type="ECO:0000256" key="10">
    <source>
        <dbReference type="ARBA" id="ARBA00023201"/>
    </source>
</evidence>
<feature type="region of interest" description="Disordered" evidence="11">
    <location>
        <begin position="603"/>
        <end position="655"/>
    </location>
</feature>
<feature type="domain" description="Alkali metal cation/H+ antiporter Nha1 C-terminal" evidence="14">
    <location>
        <begin position="498"/>
        <end position="678"/>
    </location>
</feature>
<proteinExistence type="inferred from homology"/>
<dbReference type="EMBL" id="BTGC01000003">
    <property type="protein sequence ID" value="GMM51289.1"/>
    <property type="molecule type" value="Genomic_DNA"/>
</dbReference>
<organism evidence="15 16">
    <name type="scientific">Starmerella bacillaris</name>
    <name type="common">Yeast</name>
    <name type="synonym">Candida zemplinina</name>
    <dbReference type="NCBI Taxonomy" id="1247836"/>
    <lineage>
        <taxon>Eukaryota</taxon>
        <taxon>Fungi</taxon>
        <taxon>Dikarya</taxon>
        <taxon>Ascomycota</taxon>
        <taxon>Saccharomycotina</taxon>
        <taxon>Dipodascomycetes</taxon>
        <taxon>Dipodascales</taxon>
        <taxon>Trichomonascaceae</taxon>
        <taxon>Starmerella</taxon>
    </lineage>
</organism>
<keyword evidence="7" id="KW-0915">Sodium</keyword>
<feature type="transmembrane region" description="Helical" evidence="12">
    <location>
        <begin position="132"/>
        <end position="155"/>
    </location>
</feature>
<keyword evidence="9 12" id="KW-0472">Membrane</keyword>
<feature type="transmembrane region" description="Helical" evidence="12">
    <location>
        <begin position="202"/>
        <end position="227"/>
    </location>
</feature>
<evidence type="ECO:0000313" key="16">
    <source>
        <dbReference type="Proteomes" id="UP001362899"/>
    </source>
</evidence>
<evidence type="ECO:0000256" key="4">
    <source>
        <dbReference type="ARBA" id="ARBA00022449"/>
    </source>
</evidence>
<feature type="compositionally biased region" description="Basic and acidic residues" evidence="11">
    <location>
        <begin position="609"/>
        <end position="629"/>
    </location>
</feature>
<name>A0AAV5RL73_STABA</name>
<evidence type="ECO:0000256" key="9">
    <source>
        <dbReference type="ARBA" id="ARBA00023136"/>
    </source>
</evidence>
<evidence type="ECO:0000256" key="6">
    <source>
        <dbReference type="ARBA" id="ARBA00022989"/>
    </source>
</evidence>
<evidence type="ECO:0000256" key="12">
    <source>
        <dbReference type="SAM" id="Phobius"/>
    </source>
</evidence>
<evidence type="ECO:0000259" key="14">
    <source>
        <dbReference type="Pfam" id="PF08619"/>
    </source>
</evidence>
<feature type="domain" description="Cation/H+ exchanger transmembrane" evidence="13">
    <location>
        <begin position="24"/>
        <end position="435"/>
    </location>
</feature>
<dbReference type="PANTHER" id="PTHR31382:SF4">
    <property type="entry name" value="NA(+)_H(+) ANTIPORTER"/>
    <property type="match status" value="1"/>
</dbReference>
<dbReference type="InterPro" id="IPR038770">
    <property type="entry name" value="Na+/solute_symporter_sf"/>
</dbReference>
<evidence type="ECO:0000256" key="11">
    <source>
        <dbReference type="SAM" id="MobiDB-lite"/>
    </source>
</evidence>
<dbReference type="InterPro" id="IPR004712">
    <property type="entry name" value="Na+/H+_antiporter_fungi"/>
</dbReference>
<dbReference type="PANTHER" id="PTHR31382">
    <property type="entry name" value="NA(+)/H(+) ANTIPORTER"/>
    <property type="match status" value="1"/>
</dbReference>
<keyword evidence="16" id="KW-1185">Reference proteome</keyword>
<dbReference type="Gene3D" id="1.20.1530.20">
    <property type="match status" value="1"/>
</dbReference>
<feature type="transmembrane region" description="Helical" evidence="12">
    <location>
        <begin position="323"/>
        <end position="342"/>
    </location>
</feature>
<feature type="compositionally biased region" description="Polar residues" evidence="11">
    <location>
        <begin position="862"/>
        <end position="874"/>
    </location>
</feature>
<reference evidence="15 16" key="1">
    <citation type="journal article" date="2023" name="Elife">
        <title>Identification of key yeast species and microbe-microbe interactions impacting larval growth of Drosophila in the wild.</title>
        <authorList>
            <person name="Mure A."/>
            <person name="Sugiura Y."/>
            <person name="Maeda R."/>
            <person name="Honda K."/>
            <person name="Sakurai N."/>
            <person name="Takahashi Y."/>
            <person name="Watada M."/>
            <person name="Katoh T."/>
            <person name="Gotoh A."/>
            <person name="Gotoh Y."/>
            <person name="Taniguchi I."/>
            <person name="Nakamura K."/>
            <person name="Hayashi T."/>
            <person name="Katayama T."/>
            <person name="Uemura T."/>
            <person name="Hattori Y."/>
        </authorList>
    </citation>
    <scope>NUCLEOTIDE SEQUENCE [LARGE SCALE GENOMIC DNA]</scope>
    <source>
        <strain evidence="15 16">SB-73</strain>
    </source>
</reference>
<keyword evidence="5 12" id="KW-0812">Transmembrane</keyword>
<dbReference type="Pfam" id="PF00999">
    <property type="entry name" value="Na_H_Exchanger"/>
    <property type="match status" value="1"/>
</dbReference>
<feature type="region of interest" description="Disordered" evidence="11">
    <location>
        <begin position="702"/>
        <end position="742"/>
    </location>
</feature>
<comment type="similarity">
    <text evidence="2">Belongs to the fungal Na(+)/H(+) exchanger family.</text>
</comment>
<dbReference type="GO" id="GO:0036376">
    <property type="term" value="P:sodium ion export across plasma membrane"/>
    <property type="evidence" value="ECO:0007669"/>
    <property type="project" value="InterPro"/>
</dbReference>
<feature type="transmembrane region" description="Helical" evidence="12">
    <location>
        <begin position="72"/>
        <end position="92"/>
    </location>
</feature>
<evidence type="ECO:0000313" key="15">
    <source>
        <dbReference type="EMBL" id="GMM51289.1"/>
    </source>
</evidence>
<dbReference type="InterPro" id="IPR013928">
    <property type="entry name" value="Cation/H_antiporter_C"/>
</dbReference>
<dbReference type="GO" id="GO:0015385">
    <property type="term" value="F:sodium:proton antiporter activity"/>
    <property type="evidence" value="ECO:0007669"/>
    <property type="project" value="InterPro"/>
</dbReference>
<gene>
    <name evidence="15" type="ORF">DASB73_022470</name>
</gene>
<sequence length="932" mass="104117">MVWEQVAAEVTKPHVAYAVIGFALVLFGTISLFLKEKLYIGEATVATIYGLIVGPHCLNWFAPTTWGNTDYITIEISRVVLIVQIFAVAVELPKKYMLRHWWSITVLLFPVMTYGWLFSSVFIWKLVPTLRWIQALCISGCITATDPVLAAAVVGKGKFAKRVPGHLRNLLSAESGCNDGMAFPFVIMAIDILDYEKNAPKVALNFIVIGVLYGCVLGIIIGTVIGYCARHLIKFAEKHNLIDRENFLVYYFCVALFCGGVGTLCGVDDLLVAFGAGAAFSWDGWFAKETKESHVSEVIDSLLNTAFFVYFGAIVPWPDFNNSSIGISAWKLVCLAIILLIFRRLPVMLAFKPLIPDIHTWREALFCGHFGPIGVGAVFMALLARAELETHSETPTRDLVPVTHPEYYLISTIWPVSCFLVVSSIIVHGSSIAVFTLGKRINNMAITLTYTTGGNEPTWLSRLPRRTSDAGNILQLRRLETEEPLSKKMMKKKKRKEKKLRKQVAQRIPDITIDGGDKRKSTETMVMLRLKTELSDAGAIQEDAAVPASKIEGKNPHDIKTYQEGSHIIVEDNNGVVIHTFDIGSGGQIIGTPSLEIVANELPEETDNEDKKSTNSLNPEKKFDFKDRPSLGNQRPRSRRLSRSHSRRKKGQPAYAYQIDDNVVVENNEGDILRRYKYVRRGSSPHRSFMQHIKHYLPQFLNINTPRQTSGPSDSSSSEKSFKDVEHSPESVLVPDGESVGDLKDISREDEEHLQEQLKRSIEQGELSADSPTRVETHMPLGGESELYLNKVFDSINTNNTTYDEDSESSSENDDDDDDEDEPETAVERRRRLAALGISPSSRRKNSFNSAVIDEEDEGSVVPNQNGDMSSTNEVAIESESENANSKRPENSSEIPEIQVEETSDSSHGPEQESSRDDEPRITFMLPRRPRD</sequence>
<evidence type="ECO:0000256" key="7">
    <source>
        <dbReference type="ARBA" id="ARBA00023053"/>
    </source>
</evidence>
<dbReference type="GO" id="GO:0120029">
    <property type="term" value="P:proton export across plasma membrane"/>
    <property type="evidence" value="ECO:0007669"/>
    <property type="project" value="InterPro"/>
</dbReference>
<keyword evidence="6 12" id="KW-1133">Transmembrane helix</keyword>
<dbReference type="AlphaFoldDB" id="A0AAV5RL73"/>
<evidence type="ECO:0000256" key="2">
    <source>
        <dbReference type="ARBA" id="ARBA00005248"/>
    </source>
</evidence>
<keyword evidence="4" id="KW-0050">Antiport</keyword>
<keyword evidence="8" id="KW-0406">Ion transport</keyword>
<feature type="transmembrane region" description="Helical" evidence="12">
    <location>
        <begin position="104"/>
        <end position="126"/>
    </location>
</feature>
<feature type="compositionally biased region" description="Low complexity" evidence="11">
    <location>
        <begin position="710"/>
        <end position="719"/>
    </location>
</feature>
<evidence type="ECO:0000256" key="3">
    <source>
        <dbReference type="ARBA" id="ARBA00022448"/>
    </source>
</evidence>
<dbReference type="Pfam" id="PF08619">
    <property type="entry name" value="Nha1_C"/>
    <property type="match status" value="2"/>
</dbReference>
<evidence type="ECO:0000259" key="13">
    <source>
        <dbReference type="Pfam" id="PF00999"/>
    </source>
</evidence>
<comment type="subcellular location">
    <subcellularLocation>
        <location evidence="1">Membrane</location>
        <topology evidence="1">Multi-pass membrane protein</topology>
    </subcellularLocation>
</comment>
<dbReference type="GO" id="GO:0030007">
    <property type="term" value="P:intracellular potassium ion homeostasis"/>
    <property type="evidence" value="ECO:0007669"/>
    <property type="project" value="TreeGrafter"/>
</dbReference>
<feature type="region of interest" description="Disordered" evidence="11">
    <location>
        <begin position="758"/>
        <end position="782"/>
    </location>
</feature>
<dbReference type="Proteomes" id="UP001362899">
    <property type="component" value="Unassembled WGS sequence"/>
</dbReference>
<feature type="compositionally biased region" description="Basic and acidic residues" evidence="11">
    <location>
        <begin position="720"/>
        <end position="729"/>
    </location>
</feature>
<feature type="compositionally biased region" description="Acidic residues" evidence="11">
    <location>
        <begin position="803"/>
        <end position="825"/>
    </location>
</feature>
<feature type="transmembrane region" description="Helical" evidence="12">
    <location>
        <begin position="15"/>
        <end position="34"/>
    </location>
</feature>
<evidence type="ECO:0000256" key="5">
    <source>
        <dbReference type="ARBA" id="ARBA00022692"/>
    </source>
</evidence>
<feature type="transmembrane region" description="Helical" evidence="12">
    <location>
        <begin position="247"/>
        <end position="264"/>
    </location>
</feature>
<comment type="caution">
    <text evidence="15">The sequence shown here is derived from an EMBL/GenBank/DDBJ whole genome shotgun (WGS) entry which is preliminary data.</text>
</comment>
<feature type="domain" description="Alkali metal cation/H+ antiporter Nha1 C-terminal" evidence="14">
    <location>
        <begin position="714"/>
        <end position="841"/>
    </location>
</feature>